<evidence type="ECO:0000313" key="3">
    <source>
        <dbReference type="Proteomes" id="UP000475862"/>
    </source>
</evidence>
<feature type="transmembrane region" description="Helical" evidence="1">
    <location>
        <begin position="323"/>
        <end position="348"/>
    </location>
</feature>
<sequence>MLTSIVKPDGFILSICVIKPINVLCKYFKMRKDESVIKRVDHTYNKHLVVRRHFGRQRGVRNSDYYLKCDWTLLVQANALKMISFCDGDRVVLYSLELLEIRTRIIAIICAQNVTHVRFYRELDAYTTSIKRLYLKKTTHTNYGSKTSSRNAQTFLPLRVSRLRNIICLLIGQIRYFTTIESSDTKYTLTCLNALRLKKSLRFRLTRIILLLSVRRAHTYDVPVCIHYCYNIPRKNTKRHTVFLIVFAIRTVCRHYKRQRYKILNFIAPRAIDVHNRDVHNAVSYAFRVYLHGIIPTYIDDNNSLYTTKADTKAYLRCRRAHIYIYIHCTCVLLTSFFIKLISCYVFVLRVYNGLRLDSSQD</sequence>
<comment type="caution">
    <text evidence="2">The sequence shown here is derived from an EMBL/GenBank/DDBJ whole genome shotgun (WGS) entry which is preliminary data.</text>
</comment>
<evidence type="ECO:0000313" key="2">
    <source>
        <dbReference type="EMBL" id="KAE9538076.1"/>
    </source>
</evidence>
<dbReference type="EMBL" id="VYZN01000017">
    <property type="protein sequence ID" value="KAE9538076.1"/>
    <property type="molecule type" value="Genomic_DNA"/>
</dbReference>
<keyword evidence="1" id="KW-0472">Membrane</keyword>
<gene>
    <name evidence="2" type="ORF">AGLY_006048</name>
</gene>
<keyword evidence="1" id="KW-1133">Transmembrane helix</keyword>
<protein>
    <submittedName>
        <fullName evidence="2">Uncharacterized protein</fullName>
    </submittedName>
</protein>
<organism evidence="2 3">
    <name type="scientific">Aphis glycines</name>
    <name type="common">Soybean aphid</name>
    <dbReference type="NCBI Taxonomy" id="307491"/>
    <lineage>
        <taxon>Eukaryota</taxon>
        <taxon>Metazoa</taxon>
        <taxon>Ecdysozoa</taxon>
        <taxon>Arthropoda</taxon>
        <taxon>Hexapoda</taxon>
        <taxon>Insecta</taxon>
        <taxon>Pterygota</taxon>
        <taxon>Neoptera</taxon>
        <taxon>Paraneoptera</taxon>
        <taxon>Hemiptera</taxon>
        <taxon>Sternorrhyncha</taxon>
        <taxon>Aphidomorpha</taxon>
        <taxon>Aphidoidea</taxon>
        <taxon>Aphididae</taxon>
        <taxon>Aphidini</taxon>
        <taxon>Aphis</taxon>
        <taxon>Aphis</taxon>
    </lineage>
</organism>
<reference evidence="2 3" key="1">
    <citation type="submission" date="2019-08" db="EMBL/GenBank/DDBJ databases">
        <title>The genome of the soybean aphid Biotype 1, its phylome, world population structure and adaptation to the North American continent.</title>
        <authorList>
            <person name="Giordano R."/>
            <person name="Donthu R.K."/>
            <person name="Hernandez A.G."/>
            <person name="Wright C.L."/>
            <person name="Zimin A.V."/>
        </authorList>
    </citation>
    <scope>NUCLEOTIDE SEQUENCE [LARGE SCALE GENOMIC DNA]</scope>
    <source>
        <tissue evidence="2">Whole aphids</tissue>
    </source>
</reference>
<name>A0A6G0TUY9_APHGL</name>
<proteinExistence type="predicted"/>
<accession>A0A6G0TUY9</accession>
<dbReference type="Proteomes" id="UP000475862">
    <property type="component" value="Unassembled WGS sequence"/>
</dbReference>
<keyword evidence="1" id="KW-0812">Transmembrane</keyword>
<keyword evidence="3" id="KW-1185">Reference proteome</keyword>
<evidence type="ECO:0000256" key="1">
    <source>
        <dbReference type="SAM" id="Phobius"/>
    </source>
</evidence>
<dbReference type="AlphaFoldDB" id="A0A6G0TUY9"/>